<evidence type="ECO:0000313" key="3">
    <source>
        <dbReference type="EnsemblProtists" id="EKX51121"/>
    </source>
</evidence>
<evidence type="ECO:0000313" key="4">
    <source>
        <dbReference type="Proteomes" id="UP000011087"/>
    </source>
</evidence>
<evidence type="ECO:0000259" key="1">
    <source>
        <dbReference type="Pfam" id="PF02225"/>
    </source>
</evidence>
<dbReference type="InterPro" id="IPR046450">
    <property type="entry name" value="PA_dom_sf"/>
</dbReference>
<dbReference type="SUPFAM" id="SSF52025">
    <property type="entry name" value="PA domain"/>
    <property type="match status" value="1"/>
</dbReference>
<keyword evidence="4" id="KW-1185">Reference proteome</keyword>
<organism evidence="2">
    <name type="scientific">Guillardia theta (strain CCMP2712)</name>
    <name type="common">Cryptophyte</name>
    <dbReference type="NCBI Taxonomy" id="905079"/>
    <lineage>
        <taxon>Eukaryota</taxon>
        <taxon>Cryptophyceae</taxon>
        <taxon>Pyrenomonadales</taxon>
        <taxon>Geminigeraceae</taxon>
        <taxon>Guillardia</taxon>
    </lineage>
</organism>
<dbReference type="OrthoDB" id="206201at2759"/>
<sequence length="593" mass="66120">MEEWMRKARARDFAWVRNVQAQQRRAGATPQPPNVAAQQQLERWLIRTRSSVSIPSVKQDSNGTSSELSFIPSRTHCIGLSVRDLDIQEEEGSPQKYPTAKDVKARVVFACPPNADIPLWNASEVRGKIVVINRGPPRPAALITYGLKLYHAQQAGAVGVIFIDLEGIDAFTLIPRVDEGELAYPPDLQGKYPPARLRAKIPCCLMLKRDSGIIQEGAVHVITFAPPGFAVDPRFKNYKIGFVIVPKQENKAGLSKSKATALMSEFFEARKKERIEEEKLLLNEKSDKKEDQLLQKEWGNSNFLDSLNPLKQVQATSKTDEAVAASILKKLVSFAGEDNVKKMKEYASTYLSSNLQAGGNKGEMKIELQWEVNQFVRAQRKDGRWHTASIVKIDGATVEIDWCDGYDKEKMHKVENIRYSIAMPNSRSCARGCGYATTWHATHCCEACKDGGAEDFHGPKCDRLQYFPTGTTVHMKTDKEWKPCIVAQYQMTGSMFQGYLVRIHGVPELSFKCPHHVRMPIAAKGATPCSGQCGYAVTWHTDYCCFVCKASAGQGNHGPRCDKLRILGSRVTDVKLNTGETSLQPLEQNEING</sequence>
<feature type="domain" description="PA" evidence="1">
    <location>
        <begin position="104"/>
        <end position="165"/>
    </location>
</feature>
<dbReference type="PaxDb" id="55529-EKX51121"/>
<name>L1JRC7_GUITC</name>
<reference evidence="2 4" key="1">
    <citation type="journal article" date="2012" name="Nature">
        <title>Algal genomes reveal evolutionary mosaicism and the fate of nucleomorphs.</title>
        <authorList>
            <consortium name="DOE Joint Genome Institute"/>
            <person name="Curtis B.A."/>
            <person name="Tanifuji G."/>
            <person name="Burki F."/>
            <person name="Gruber A."/>
            <person name="Irimia M."/>
            <person name="Maruyama S."/>
            <person name="Arias M.C."/>
            <person name="Ball S.G."/>
            <person name="Gile G.H."/>
            <person name="Hirakawa Y."/>
            <person name="Hopkins J.F."/>
            <person name="Kuo A."/>
            <person name="Rensing S.A."/>
            <person name="Schmutz J."/>
            <person name="Symeonidi A."/>
            <person name="Elias M."/>
            <person name="Eveleigh R.J."/>
            <person name="Herman E.K."/>
            <person name="Klute M.J."/>
            <person name="Nakayama T."/>
            <person name="Obornik M."/>
            <person name="Reyes-Prieto A."/>
            <person name="Armbrust E.V."/>
            <person name="Aves S.J."/>
            <person name="Beiko R.G."/>
            <person name="Coutinho P."/>
            <person name="Dacks J.B."/>
            <person name="Durnford D.G."/>
            <person name="Fast N.M."/>
            <person name="Green B.R."/>
            <person name="Grisdale C.J."/>
            <person name="Hempel F."/>
            <person name="Henrissat B."/>
            <person name="Hoppner M.P."/>
            <person name="Ishida K."/>
            <person name="Kim E."/>
            <person name="Koreny L."/>
            <person name="Kroth P.G."/>
            <person name="Liu Y."/>
            <person name="Malik S.B."/>
            <person name="Maier U.G."/>
            <person name="McRose D."/>
            <person name="Mock T."/>
            <person name="Neilson J.A."/>
            <person name="Onodera N.T."/>
            <person name="Poole A.M."/>
            <person name="Pritham E.J."/>
            <person name="Richards T.A."/>
            <person name="Rocap G."/>
            <person name="Roy S.W."/>
            <person name="Sarai C."/>
            <person name="Schaack S."/>
            <person name="Shirato S."/>
            <person name="Slamovits C.H."/>
            <person name="Spencer D.F."/>
            <person name="Suzuki S."/>
            <person name="Worden A.Z."/>
            <person name="Zauner S."/>
            <person name="Barry K."/>
            <person name="Bell C."/>
            <person name="Bharti A.K."/>
            <person name="Crow J.A."/>
            <person name="Grimwood J."/>
            <person name="Kramer R."/>
            <person name="Lindquist E."/>
            <person name="Lucas S."/>
            <person name="Salamov A."/>
            <person name="McFadden G.I."/>
            <person name="Lane C.E."/>
            <person name="Keeling P.J."/>
            <person name="Gray M.W."/>
            <person name="Grigoriev I.V."/>
            <person name="Archibald J.M."/>
        </authorList>
    </citation>
    <scope>NUCLEOTIDE SEQUENCE</scope>
    <source>
        <strain evidence="2 4">CCMP2712</strain>
    </source>
</reference>
<dbReference type="Gene3D" id="3.50.30.30">
    <property type="match status" value="1"/>
</dbReference>
<reference evidence="3" key="3">
    <citation type="submission" date="2016-03" db="UniProtKB">
        <authorList>
            <consortium name="EnsemblProtists"/>
        </authorList>
    </citation>
    <scope>IDENTIFICATION</scope>
</reference>
<dbReference type="Pfam" id="PF02225">
    <property type="entry name" value="PA"/>
    <property type="match status" value="1"/>
</dbReference>
<accession>L1JRC7</accession>
<dbReference type="HOGENOM" id="CLU_460387_0_0_1"/>
<dbReference type="AlphaFoldDB" id="L1JRC7"/>
<dbReference type="EMBL" id="JH992976">
    <property type="protein sequence ID" value="EKX51121.1"/>
    <property type="molecule type" value="Genomic_DNA"/>
</dbReference>
<reference evidence="4" key="2">
    <citation type="submission" date="2012-11" db="EMBL/GenBank/DDBJ databases">
        <authorList>
            <person name="Kuo A."/>
            <person name="Curtis B.A."/>
            <person name="Tanifuji G."/>
            <person name="Burki F."/>
            <person name="Gruber A."/>
            <person name="Irimia M."/>
            <person name="Maruyama S."/>
            <person name="Arias M.C."/>
            <person name="Ball S.G."/>
            <person name="Gile G.H."/>
            <person name="Hirakawa Y."/>
            <person name="Hopkins J.F."/>
            <person name="Rensing S.A."/>
            <person name="Schmutz J."/>
            <person name="Symeonidi A."/>
            <person name="Elias M."/>
            <person name="Eveleigh R.J."/>
            <person name="Herman E.K."/>
            <person name="Klute M.J."/>
            <person name="Nakayama T."/>
            <person name="Obornik M."/>
            <person name="Reyes-Prieto A."/>
            <person name="Armbrust E.V."/>
            <person name="Aves S.J."/>
            <person name="Beiko R.G."/>
            <person name="Coutinho P."/>
            <person name="Dacks J.B."/>
            <person name="Durnford D.G."/>
            <person name="Fast N.M."/>
            <person name="Green B.R."/>
            <person name="Grisdale C."/>
            <person name="Hempe F."/>
            <person name="Henrissat B."/>
            <person name="Hoppner M.P."/>
            <person name="Ishida K.-I."/>
            <person name="Kim E."/>
            <person name="Koreny L."/>
            <person name="Kroth P.G."/>
            <person name="Liu Y."/>
            <person name="Malik S.-B."/>
            <person name="Maier U.G."/>
            <person name="McRose D."/>
            <person name="Mock T."/>
            <person name="Neilson J.A."/>
            <person name="Onodera N.T."/>
            <person name="Poole A.M."/>
            <person name="Pritham E.J."/>
            <person name="Richards T.A."/>
            <person name="Rocap G."/>
            <person name="Roy S.W."/>
            <person name="Sarai C."/>
            <person name="Schaack S."/>
            <person name="Shirato S."/>
            <person name="Slamovits C.H."/>
            <person name="Spencer D.F."/>
            <person name="Suzuki S."/>
            <person name="Worden A.Z."/>
            <person name="Zauner S."/>
            <person name="Barry K."/>
            <person name="Bell C."/>
            <person name="Bharti A.K."/>
            <person name="Crow J.A."/>
            <person name="Grimwood J."/>
            <person name="Kramer R."/>
            <person name="Lindquist E."/>
            <person name="Lucas S."/>
            <person name="Salamov A."/>
            <person name="McFadden G.I."/>
            <person name="Lane C.E."/>
            <person name="Keeling P.J."/>
            <person name="Gray M.W."/>
            <person name="Grigoriev I.V."/>
            <person name="Archibald J.M."/>
        </authorList>
    </citation>
    <scope>NUCLEOTIDE SEQUENCE</scope>
    <source>
        <strain evidence="4">CCMP2712</strain>
    </source>
</reference>
<dbReference type="Proteomes" id="UP000011087">
    <property type="component" value="Unassembled WGS sequence"/>
</dbReference>
<dbReference type="InterPro" id="IPR003137">
    <property type="entry name" value="PA_domain"/>
</dbReference>
<dbReference type="RefSeq" id="XP_005838101.1">
    <property type="nucleotide sequence ID" value="XM_005838044.1"/>
</dbReference>
<dbReference type="EnsemblProtists" id="EKX51121">
    <property type="protein sequence ID" value="EKX51121"/>
    <property type="gene ID" value="GUITHDRAFT_134637"/>
</dbReference>
<gene>
    <name evidence="2" type="ORF">GUITHDRAFT_134637</name>
</gene>
<dbReference type="GeneID" id="17307946"/>
<proteinExistence type="predicted"/>
<protein>
    <recommendedName>
        <fullName evidence="1">PA domain-containing protein</fullName>
    </recommendedName>
</protein>
<evidence type="ECO:0000313" key="2">
    <source>
        <dbReference type="EMBL" id="EKX51121.1"/>
    </source>
</evidence>
<dbReference type="KEGG" id="gtt:GUITHDRAFT_134637"/>